<name>A0A5J4WTZ6_9EUKA</name>
<dbReference type="GO" id="GO:0005524">
    <property type="term" value="F:ATP binding"/>
    <property type="evidence" value="ECO:0007669"/>
    <property type="project" value="UniProtKB-KW"/>
</dbReference>
<evidence type="ECO:0000313" key="7">
    <source>
        <dbReference type="EMBL" id="KAA6398283.1"/>
    </source>
</evidence>
<evidence type="ECO:0000256" key="4">
    <source>
        <dbReference type="ARBA" id="ARBA00022917"/>
    </source>
</evidence>
<evidence type="ECO:0000256" key="5">
    <source>
        <dbReference type="ARBA" id="ARBA00023146"/>
    </source>
</evidence>
<dbReference type="AlphaFoldDB" id="A0A5J4WTZ6"/>
<dbReference type="Proteomes" id="UP000324800">
    <property type="component" value="Unassembled WGS sequence"/>
</dbReference>
<protein>
    <recommendedName>
        <fullName evidence="6">Aminoacyl-tRNA synthetase class Ia domain-containing protein</fullName>
    </recommendedName>
</protein>
<reference evidence="7 8" key="1">
    <citation type="submission" date="2019-03" db="EMBL/GenBank/DDBJ databases">
        <title>Single cell metagenomics reveals metabolic interactions within the superorganism composed of flagellate Streblomastix strix and complex community of Bacteroidetes bacteria on its surface.</title>
        <authorList>
            <person name="Treitli S.C."/>
            <person name="Kolisko M."/>
            <person name="Husnik F."/>
            <person name="Keeling P."/>
            <person name="Hampl V."/>
        </authorList>
    </citation>
    <scope>NUCLEOTIDE SEQUENCE [LARGE SCALE GENOMIC DNA]</scope>
    <source>
        <strain evidence="7">ST1C</strain>
    </source>
</reference>
<evidence type="ECO:0000313" key="8">
    <source>
        <dbReference type="Proteomes" id="UP000324800"/>
    </source>
</evidence>
<evidence type="ECO:0000256" key="2">
    <source>
        <dbReference type="ARBA" id="ARBA00022741"/>
    </source>
</evidence>
<gene>
    <name evidence="7" type="ORF">EZS28_006191</name>
</gene>
<dbReference type="InterPro" id="IPR014729">
    <property type="entry name" value="Rossmann-like_a/b/a_fold"/>
</dbReference>
<dbReference type="Gene3D" id="3.40.50.620">
    <property type="entry name" value="HUPs"/>
    <property type="match status" value="1"/>
</dbReference>
<keyword evidence="5" id="KW-0030">Aminoacyl-tRNA synthetase</keyword>
<organism evidence="7 8">
    <name type="scientific">Streblomastix strix</name>
    <dbReference type="NCBI Taxonomy" id="222440"/>
    <lineage>
        <taxon>Eukaryota</taxon>
        <taxon>Metamonada</taxon>
        <taxon>Preaxostyla</taxon>
        <taxon>Oxymonadida</taxon>
        <taxon>Streblomastigidae</taxon>
        <taxon>Streblomastix</taxon>
    </lineage>
</organism>
<evidence type="ECO:0000256" key="3">
    <source>
        <dbReference type="ARBA" id="ARBA00022840"/>
    </source>
</evidence>
<dbReference type="InterPro" id="IPR023586">
    <property type="entry name" value="Ile-tRNA-ligase_type2"/>
</dbReference>
<dbReference type="PANTHER" id="PTHR42780:SF1">
    <property type="entry name" value="ISOLEUCINE--TRNA LIGASE, CYTOPLASMIC"/>
    <property type="match status" value="1"/>
</dbReference>
<proteinExistence type="predicted"/>
<sequence>MVPFKNPIVNGEVFATNSEKMPKRLKNYPDPADIVNRHGADAFRLYLISSPAVHADNLAFKEEGVQENIRRKVKAVGSESSSSTQTAGNDVEDFLKRYEDEKDQLDSVHYSLIPKEMQIIARNESVKLEKIEENVQIEQNKDNTGILRAMNSIHRDTLLERQIREINSSFIEDSIRKCCYIHPQHRRKSYH</sequence>
<dbReference type="OrthoDB" id="15954at2759"/>
<accession>A0A5J4WTZ6</accession>
<dbReference type="SUPFAM" id="SSF52374">
    <property type="entry name" value="Nucleotidylyl transferase"/>
    <property type="match status" value="1"/>
</dbReference>
<evidence type="ECO:0000256" key="1">
    <source>
        <dbReference type="ARBA" id="ARBA00022598"/>
    </source>
</evidence>
<comment type="caution">
    <text evidence="7">The sequence shown here is derived from an EMBL/GenBank/DDBJ whole genome shotgun (WGS) entry which is preliminary data.</text>
</comment>
<dbReference type="GO" id="GO:0004822">
    <property type="term" value="F:isoleucine-tRNA ligase activity"/>
    <property type="evidence" value="ECO:0007669"/>
    <property type="project" value="InterPro"/>
</dbReference>
<dbReference type="InterPro" id="IPR002300">
    <property type="entry name" value="aa-tRNA-synth_Ia"/>
</dbReference>
<dbReference type="Pfam" id="PF00133">
    <property type="entry name" value="tRNA-synt_1"/>
    <property type="match status" value="1"/>
</dbReference>
<keyword evidence="4" id="KW-0648">Protein biosynthesis</keyword>
<dbReference type="EMBL" id="SNRW01000992">
    <property type="protein sequence ID" value="KAA6398283.1"/>
    <property type="molecule type" value="Genomic_DNA"/>
</dbReference>
<feature type="domain" description="Aminoacyl-tRNA synthetase class Ia" evidence="6">
    <location>
        <begin position="2"/>
        <end position="57"/>
    </location>
</feature>
<evidence type="ECO:0000259" key="6">
    <source>
        <dbReference type="Pfam" id="PF00133"/>
    </source>
</evidence>
<dbReference type="GO" id="GO:0006428">
    <property type="term" value="P:isoleucyl-tRNA aminoacylation"/>
    <property type="evidence" value="ECO:0007669"/>
    <property type="project" value="TreeGrafter"/>
</dbReference>
<keyword evidence="3" id="KW-0067">ATP-binding</keyword>
<dbReference type="PANTHER" id="PTHR42780">
    <property type="entry name" value="SOLEUCYL-TRNA SYNTHETASE"/>
    <property type="match status" value="1"/>
</dbReference>
<keyword evidence="1" id="KW-0436">Ligase</keyword>
<keyword evidence="2" id="KW-0547">Nucleotide-binding</keyword>